<dbReference type="RefSeq" id="WP_328958752.1">
    <property type="nucleotide sequence ID" value="NZ_CP108110.1"/>
</dbReference>
<keyword evidence="2" id="KW-0812">Transmembrane</keyword>
<reference evidence="3" key="1">
    <citation type="submission" date="2022-10" db="EMBL/GenBank/DDBJ databases">
        <title>The complete genomes of actinobacterial strains from the NBC collection.</title>
        <authorList>
            <person name="Joergensen T.S."/>
            <person name="Alvarez Arevalo M."/>
            <person name="Sterndorff E.B."/>
            <person name="Faurdal D."/>
            <person name="Vuksanovic O."/>
            <person name="Mourched A.-S."/>
            <person name="Charusanti P."/>
            <person name="Shaw S."/>
            <person name="Blin K."/>
            <person name="Weber T."/>
        </authorList>
    </citation>
    <scope>NUCLEOTIDE SEQUENCE</scope>
    <source>
        <strain evidence="3">NBC_00222</strain>
    </source>
</reference>
<feature type="transmembrane region" description="Helical" evidence="2">
    <location>
        <begin position="64"/>
        <end position="84"/>
    </location>
</feature>
<feature type="region of interest" description="Disordered" evidence="1">
    <location>
        <begin position="1"/>
        <end position="57"/>
    </location>
</feature>
<feature type="region of interest" description="Disordered" evidence="1">
    <location>
        <begin position="283"/>
        <end position="305"/>
    </location>
</feature>
<evidence type="ECO:0000313" key="3">
    <source>
        <dbReference type="EMBL" id="WUQ88201.1"/>
    </source>
</evidence>
<protein>
    <recommendedName>
        <fullName evidence="5">DUF2092 domain-containing protein</fullName>
    </recommendedName>
</protein>
<keyword evidence="4" id="KW-1185">Reference proteome</keyword>
<organism evidence="3 4">
    <name type="scientific">Kitasatospora purpeofusca</name>
    <dbReference type="NCBI Taxonomy" id="67352"/>
    <lineage>
        <taxon>Bacteria</taxon>
        <taxon>Bacillati</taxon>
        <taxon>Actinomycetota</taxon>
        <taxon>Actinomycetes</taxon>
        <taxon>Kitasatosporales</taxon>
        <taxon>Streptomycetaceae</taxon>
        <taxon>Kitasatospora</taxon>
    </lineage>
</organism>
<keyword evidence="2" id="KW-0472">Membrane</keyword>
<accession>A0ABZ1UDL9</accession>
<evidence type="ECO:0008006" key="5">
    <source>
        <dbReference type="Google" id="ProtNLM"/>
    </source>
</evidence>
<evidence type="ECO:0000256" key="2">
    <source>
        <dbReference type="SAM" id="Phobius"/>
    </source>
</evidence>
<name>A0ABZ1UDL9_9ACTN</name>
<evidence type="ECO:0000256" key="1">
    <source>
        <dbReference type="SAM" id="MobiDB-lite"/>
    </source>
</evidence>
<keyword evidence="2" id="KW-1133">Transmembrane helix</keyword>
<gene>
    <name evidence="3" type="ORF">OHA16_37570</name>
</gene>
<sequence length="305" mass="31687">MARTTPARNPEAAKQASTTKEPVTTKAAGKNAPGKSGPGKRTARTAPDGAPGAGPRRRTVRLRILAALVAGAAAVGGVVAYRTVTAEPGERPVTVDEASRLALSRLNLFQASPVTLALTAAEGGDITVRVEGVVDYRVRRGVGRYQVTGASGPLDHGLVVWDAGGLGLAPEPAGVDGPAWEQAERVPRQGWSPRSYTADPLDAGLQLVVQLGADRPDNPLLLAQSGARRLGGERLDGRDYDRFAGPRAQGAAPDGERSPLTYWVDGDGGLRRVTMRMPGLGTPTTVEFSGQDGGAKLPEAPWLTG</sequence>
<proteinExistence type="predicted"/>
<dbReference type="Proteomes" id="UP001432222">
    <property type="component" value="Chromosome"/>
</dbReference>
<evidence type="ECO:0000313" key="4">
    <source>
        <dbReference type="Proteomes" id="UP001432222"/>
    </source>
</evidence>
<dbReference type="EMBL" id="CP108110">
    <property type="protein sequence ID" value="WUQ88201.1"/>
    <property type="molecule type" value="Genomic_DNA"/>
</dbReference>